<dbReference type="PIRSF" id="PIRSF039008">
    <property type="entry name" value="YjbJ"/>
    <property type="match status" value="1"/>
</dbReference>
<dbReference type="InterPro" id="IPR050423">
    <property type="entry name" value="UPF0337_stress_rsp"/>
</dbReference>
<accession>A0ABZ2KAW5</accession>
<evidence type="ECO:0000313" key="3">
    <source>
        <dbReference type="EMBL" id="WXA95771.1"/>
    </source>
</evidence>
<name>A0ABZ2KAW5_9BACT</name>
<dbReference type="InterPro" id="IPR008462">
    <property type="entry name" value="CsbD"/>
</dbReference>
<dbReference type="PANTHER" id="PTHR34977">
    <property type="entry name" value="UPF0337 PROTEIN YJBJ"/>
    <property type="match status" value="1"/>
</dbReference>
<protein>
    <submittedName>
        <fullName evidence="3">CsbD family protein</fullName>
    </submittedName>
</protein>
<keyword evidence="4" id="KW-1185">Reference proteome</keyword>
<dbReference type="Proteomes" id="UP001379533">
    <property type="component" value="Chromosome"/>
</dbReference>
<organism evidence="3 4">
    <name type="scientific">Pendulispora brunnea</name>
    <dbReference type="NCBI Taxonomy" id="2905690"/>
    <lineage>
        <taxon>Bacteria</taxon>
        <taxon>Pseudomonadati</taxon>
        <taxon>Myxococcota</taxon>
        <taxon>Myxococcia</taxon>
        <taxon>Myxococcales</taxon>
        <taxon>Sorangiineae</taxon>
        <taxon>Pendulisporaceae</taxon>
        <taxon>Pendulispora</taxon>
    </lineage>
</organism>
<reference evidence="3 4" key="1">
    <citation type="submission" date="2021-12" db="EMBL/GenBank/DDBJ databases">
        <title>Discovery of the Pendulisporaceae a myxobacterial family with distinct sporulation behavior and unique specialized metabolism.</title>
        <authorList>
            <person name="Garcia R."/>
            <person name="Popoff A."/>
            <person name="Bader C.D."/>
            <person name="Loehr J."/>
            <person name="Walesch S."/>
            <person name="Walt C."/>
            <person name="Boldt J."/>
            <person name="Bunk B."/>
            <person name="Haeckl F.J.F.P.J."/>
            <person name="Gunesch A.P."/>
            <person name="Birkelbach J."/>
            <person name="Nuebel U."/>
            <person name="Pietschmann T."/>
            <person name="Bach T."/>
            <person name="Mueller R."/>
        </authorList>
    </citation>
    <scope>NUCLEOTIDE SEQUENCE [LARGE SCALE GENOMIC DNA]</scope>
    <source>
        <strain evidence="3 4">MSr12523</strain>
    </source>
</reference>
<evidence type="ECO:0000256" key="1">
    <source>
        <dbReference type="ARBA" id="ARBA00009129"/>
    </source>
</evidence>
<dbReference type="EMBL" id="CP089982">
    <property type="protein sequence ID" value="WXA95771.1"/>
    <property type="molecule type" value="Genomic_DNA"/>
</dbReference>
<evidence type="ECO:0000259" key="2">
    <source>
        <dbReference type="Pfam" id="PF05532"/>
    </source>
</evidence>
<dbReference type="SUPFAM" id="SSF69047">
    <property type="entry name" value="Hypothetical protein YjbJ"/>
    <property type="match status" value="1"/>
</dbReference>
<comment type="similarity">
    <text evidence="1">Belongs to the UPF0337 (CsbD) family.</text>
</comment>
<evidence type="ECO:0000313" key="4">
    <source>
        <dbReference type="Proteomes" id="UP001379533"/>
    </source>
</evidence>
<dbReference type="Gene3D" id="1.10.1470.10">
    <property type="entry name" value="YjbJ"/>
    <property type="match status" value="1"/>
</dbReference>
<dbReference type="InterPro" id="IPR036629">
    <property type="entry name" value="YjbJ_sf"/>
</dbReference>
<dbReference type="InterPro" id="IPR026042">
    <property type="entry name" value="YjbJ"/>
</dbReference>
<dbReference type="PANTHER" id="PTHR34977:SF1">
    <property type="entry name" value="UPF0337 PROTEIN YJBJ"/>
    <property type="match status" value="1"/>
</dbReference>
<gene>
    <name evidence="3" type="ORF">LZC95_02815</name>
</gene>
<dbReference type="RefSeq" id="WP_394846381.1">
    <property type="nucleotide sequence ID" value="NZ_CP089982.1"/>
</dbReference>
<feature type="domain" description="CsbD-like" evidence="2">
    <location>
        <begin position="4"/>
        <end position="55"/>
    </location>
</feature>
<sequence>MNLDELQGKWHTIKGTVRMKWGKLTDDDVSQIEGQSERLVGKLQQLYGLERKAAEKELEVWLASQS</sequence>
<proteinExistence type="inferred from homology"/>
<dbReference type="Pfam" id="PF05532">
    <property type="entry name" value="CsbD"/>
    <property type="match status" value="1"/>
</dbReference>